<comment type="caution">
    <text evidence="2">The sequence shown here is derived from an EMBL/GenBank/DDBJ whole genome shotgun (WGS) entry which is preliminary data.</text>
</comment>
<evidence type="ECO:0000313" key="2">
    <source>
        <dbReference type="EMBL" id="KAJ7208504.1"/>
    </source>
</evidence>
<protein>
    <submittedName>
        <fullName evidence="2">Uncharacterized protein</fullName>
    </submittedName>
</protein>
<feature type="region of interest" description="Disordered" evidence="1">
    <location>
        <begin position="145"/>
        <end position="165"/>
    </location>
</feature>
<evidence type="ECO:0000256" key="1">
    <source>
        <dbReference type="SAM" id="MobiDB-lite"/>
    </source>
</evidence>
<dbReference type="EMBL" id="JARJCW010000033">
    <property type="protein sequence ID" value="KAJ7208504.1"/>
    <property type="molecule type" value="Genomic_DNA"/>
</dbReference>
<feature type="region of interest" description="Disordered" evidence="1">
    <location>
        <begin position="239"/>
        <end position="291"/>
    </location>
</feature>
<proteinExistence type="predicted"/>
<feature type="compositionally biased region" description="Low complexity" evidence="1">
    <location>
        <begin position="1"/>
        <end position="10"/>
    </location>
</feature>
<evidence type="ECO:0000313" key="3">
    <source>
        <dbReference type="Proteomes" id="UP001219525"/>
    </source>
</evidence>
<reference evidence="2" key="1">
    <citation type="submission" date="2023-03" db="EMBL/GenBank/DDBJ databases">
        <title>Massive genome expansion in bonnet fungi (Mycena s.s.) driven by repeated elements and novel gene families across ecological guilds.</title>
        <authorList>
            <consortium name="Lawrence Berkeley National Laboratory"/>
            <person name="Harder C.B."/>
            <person name="Miyauchi S."/>
            <person name="Viragh M."/>
            <person name="Kuo A."/>
            <person name="Thoen E."/>
            <person name="Andreopoulos B."/>
            <person name="Lu D."/>
            <person name="Skrede I."/>
            <person name="Drula E."/>
            <person name="Henrissat B."/>
            <person name="Morin E."/>
            <person name="Kohler A."/>
            <person name="Barry K."/>
            <person name="LaButti K."/>
            <person name="Morin E."/>
            <person name="Salamov A."/>
            <person name="Lipzen A."/>
            <person name="Mereny Z."/>
            <person name="Hegedus B."/>
            <person name="Baldrian P."/>
            <person name="Stursova M."/>
            <person name="Weitz H."/>
            <person name="Taylor A."/>
            <person name="Grigoriev I.V."/>
            <person name="Nagy L.G."/>
            <person name="Martin F."/>
            <person name="Kauserud H."/>
        </authorList>
    </citation>
    <scope>NUCLEOTIDE SEQUENCE</scope>
    <source>
        <strain evidence="2">9144</strain>
    </source>
</reference>
<accession>A0AAD6VFN8</accession>
<keyword evidence="3" id="KW-1185">Reference proteome</keyword>
<dbReference type="Proteomes" id="UP001219525">
    <property type="component" value="Unassembled WGS sequence"/>
</dbReference>
<sequence>MASSMSSTSSLHRGRTASIAGSRRPRARSPASLYVPYDTSIAKPPKPLIKLDKKAKNKPQTASIAAHVVVRSTASPPSSSTSTEPAGLPVRRRLSVASLFGPRSLGTPGAESAESGDHLDLQELQPMAVPPRLTHSDEAVLGRTAVESATEPASPSTLDPDHDFDTDSFFSTQFSDSDETRASSCQCATLLTLEDLSGESESSDASGFKCIEESTIKDSGCYRDDAYIQHDSALLSPVEPSVAVSTPHDGDDAVTPRTPPMVPRTDSHTLPRAHAHTHARHDSIPAARPDTPFTDRLIKVNWQGARAASACKREESRDGWIGEWNQGNMQDVIRKLRSLR</sequence>
<gene>
    <name evidence="2" type="ORF">GGX14DRAFT_453853</name>
</gene>
<feature type="region of interest" description="Disordered" evidence="1">
    <location>
        <begin position="1"/>
        <end position="91"/>
    </location>
</feature>
<name>A0AAD6VFN8_9AGAR</name>
<organism evidence="2 3">
    <name type="scientific">Mycena pura</name>
    <dbReference type="NCBI Taxonomy" id="153505"/>
    <lineage>
        <taxon>Eukaryota</taxon>
        <taxon>Fungi</taxon>
        <taxon>Dikarya</taxon>
        <taxon>Basidiomycota</taxon>
        <taxon>Agaricomycotina</taxon>
        <taxon>Agaricomycetes</taxon>
        <taxon>Agaricomycetidae</taxon>
        <taxon>Agaricales</taxon>
        <taxon>Marasmiineae</taxon>
        <taxon>Mycenaceae</taxon>
        <taxon>Mycena</taxon>
    </lineage>
</organism>
<dbReference type="AlphaFoldDB" id="A0AAD6VFN8"/>
<feature type="compositionally biased region" description="Low complexity" evidence="1">
    <location>
        <begin position="17"/>
        <end position="32"/>
    </location>
</feature>
<feature type="compositionally biased region" description="Low complexity" evidence="1">
    <location>
        <begin position="72"/>
        <end position="86"/>
    </location>
</feature>